<gene>
    <name evidence="11" type="ORF">PV328_005885</name>
</gene>
<feature type="transmembrane region" description="Helical" evidence="10">
    <location>
        <begin position="250"/>
        <end position="269"/>
    </location>
</feature>
<dbReference type="Pfam" id="PF03155">
    <property type="entry name" value="Alg6_Alg8"/>
    <property type="match status" value="1"/>
</dbReference>
<dbReference type="InterPro" id="IPR004856">
    <property type="entry name" value="Glyco_trans_ALG6/ALG8"/>
</dbReference>
<evidence type="ECO:0000256" key="9">
    <source>
        <dbReference type="ARBA" id="ARBA00023136"/>
    </source>
</evidence>
<comment type="similarity">
    <text evidence="3 10">Belongs to the ALG6/ALG8 glucosyltransferase family.</text>
</comment>
<evidence type="ECO:0000313" key="11">
    <source>
        <dbReference type="EMBL" id="KAK0172584.1"/>
    </source>
</evidence>
<evidence type="ECO:0000256" key="1">
    <source>
        <dbReference type="ARBA" id="ARBA00004477"/>
    </source>
</evidence>
<feature type="transmembrane region" description="Helical" evidence="10">
    <location>
        <begin position="373"/>
        <end position="389"/>
    </location>
</feature>
<keyword evidence="8 10" id="KW-1133">Transmembrane helix</keyword>
<feature type="transmembrane region" description="Helical" evidence="10">
    <location>
        <begin position="313"/>
        <end position="330"/>
    </location>
</feature>
<dbReference type="GO" id="GO:0005789">
    <property type="term" value="C:endoplasmic reticulum membrane"/>
    <property type="evidence" value="ECO:0007669"/>
    <property type="project" value="UniProtKB-SubCell"/>
</dbReference>
<dbReference type="GO" id="GO:0006487">
    <property type="term" value="P:protein N-linked glycosylation"/>
    <property type="evidence" value="ECO:0007669"/>
    <property type="project" value="TreeGrafter"/>
</dbReference>
<evidence type="ECO:0000256" key="6">
    <source>
        <dbReference type="ARBA" id="ARBA00022692"/>
    </source>
</evidence>
<accession>A0AA39KSY4</accession>
<evidence type="ECO:0000256" key="7">
    <source>
        <dbReference type="ARBA" id="ARBA00022824"/>
    </source>
</evidence>
<feature type="transmembrane region" description="Helical" evidence="10">
    <location>
        <begin position="342"/>
        <end position="361"/>
    </location>
</feature>
<feature type="transmembrane region" description="Helical" evidence="10">
    <location>
        <begin position="471"/>
        <end position="491"/>
    </location>
</feature>
<feature type="transmembrane region" description="Helical" evidence="10">
    <location>
        <begin position="40"/>
        <end position="59"/>
    </location>
</feature>
<comment type="pathway">
    <text evidence="2 10">Protein modification; protein glycosylation.</text>
</comment>
<evidence type="ECO:0000256" key="4">
    <source>
        <dbReference type="ARBA" id="ARBA00022676"/>
    </source>
</evidence>
<feature type="transmembrane region" description="Helical" evidence="10">
    <location>
        <begin position="439"/>
        <end position="459"/>
    </location>
</feature>
<evidence type="ECO:0000256" key="5">
    <source>
        <dbReference type="ARBA" id="ARBA00022679"/>
    </source>
</evidence>
<evidence type="ECO:0000256" key="3">
    <source>
        <dbReference type="ARBA" id="ARBA00008715"/>
    </source>
</evidence>
<dbReference type="PANTHER" id="PTHR12413">
    <property type="entry name" value="DOLICHYL GLYCOSYLTRANSFERASE"/>
    <property type="match status" value="1"/>
</dbReference>
<organism evidence="11 12">
    <name type="scientific">Microctonus aethiopoides</name>
    <dbReference type="NCBI Taxonomy" id="144406"/>
    <lineage>
        <taxon>Eukaryota</taxon>
        <taxon>Metazoa</taxon>
        <taxon>Ecdysozoa</taxon>
        <taxon>Arthropoda</taxon>
        <taxon>Hexapoda</taxon>
        <taxon>Insecta</taxon>
        <taxon>Pterygota</taxon>
        <taxon>Neoptera</taxon>
        <taxon>Endopterygota</taxon>
        <taxon>Hymenoptera</taxon>
        <taxon>Apocrita</taxon>
        <taxon>Ichneumonoidea</taxon>
        <taxon>Braconidae</taxon>
        <taxon>Euphorinae</taxon>
        <taxon>Microctonus</taxon>
    </lineage>
</organism>
<dbReference type="EC" id="2.4.1.-" evidence="10"/>
<comment type="subcellular location">
    <subcellularLocation>
        <location evidence="1 10">Endoplasmic reticulum membrane</location>
        <topology evidence="1 10">Multi-pass membrane protein</topology>
    </subcellularLocation>
</comment>
<keyword evidence="12" id="KW-1185">Reference proteome</keyword>
<dbReference type="GO" id="GO:0042283">
    <property type="term" value="F:dolichyl pyrophosphate Glc1Man9GlcNAc2 alpha-1,3-glucosyltransferase activity"/>
    <property type="evidence" value="ECO:0007669"/>
    <property type="project" value="TreeGrafter"/>
</dbReference>
<reference evidence="11" key="2">
    <citation type="submission" date="2023-03" db="EMBL/GenBank/DDBJ databases">
        <authorList>
            <person name="Inwood S.N."/>
            <person name="Skelly J.G."/>
            <person name="Guhlin J."/>
            <person name="Harrop T.W.R."/>
            <person name="Goldson S.G."/>
            <person name="Dearden P.K."/>
        </authorList>
    </citation>
    <scope>NUCLEOTIDE SEQUENCE</scope>
    <source>
        <strain evidence="11">Irish</strain>
        <tissue evidence="11">Whole body</tissue>
    </source>
</reference>
<dbReference type="AlphaFoldDB" id="A0AA39KSY4"/>
<feature type="transmembrane region" description="Helical" evidence="10">
    <location>
        <begin position="395"/>
        <end position="411"/>
    </location>
</feature>
<feature type="transmembrane region" description="Helical" evidence="10">
    <location>
        <begin position="289"/>
        <end position="306"/>
    </location>
</feature>
<reference evidence="11" key="1">
    <citation type="journal article" date="2023" name="bioRxiv">
        <title>Scaffold-level genome assemblies of two parasitoid biocontrol wasps reveal the parthenogenesis mechanism and an associated novel virus.</title>
        <authorList>
            <person name="Inwood S."/>
            <person name="Skelly J."/>
            <person name="Guhlin J."/>
            <person name="Harrop T."/>
            <person name="Goldson S."/>
            <person name="Dearden P."/>
        </authorList>
    </citation>
    <scope>NUCLEOTIDE SEQUENCE</scope>
    <source>
        <strain evidence="11">Irish</strain>
        <tissue evidence="11">Whole body</tissue>
    </source>
</reference>
<comment type="caution">
    <text evidence="11">The sequence shown here is derived from an EMBL/GenBank/DDBJ whole genome shotgun (WGS) entry which is preliminary data.</text>
</comment>
<feature type="transmembrane region" description="Helical" evidence="10">
    <location>
        <begin position="161"/>
        <end position="177"/>
    </location>
</feature>
<name>A0AA39KSY4_9HYME</name>
<evidence type="ECO:0000256" key="2">
    <source>
        <dbReference type="ARBA" id="ARBA00004922"/>
    </source>
</evidence>
<keyword evidence="6 10" id="KW-0812">Transmembrane</keyword>
<proteinExistence type="inferred from homology"/>
<feature type="transmembrane region" description="Helical" evidence="10">
    <location>
        <begin position="223"/>
        <end position="241"/>
    </location>
</feature>
<keyword evidence="9 10" id="KW-0472">Membrane</keyword>
<dbReference type="Proteomes" id="UP001168990">
    <property type="component" value="Unassembled WGS sequence"/>
</dbReference>
<protein>
    <recommendedName>
        <fullName evidence="10">Alpha-1,3-glucosyltransferase</fullName>
        <ecNumber evidence="10">2.4.1.-</ecNumber>
    </recommendedName>
</protein>
<feature type="transmembrane region" description="Helical" evidence="10">
    <location>
        <begin position="497"/>
        <end position="523"/>
    </location>
</feature>
<keyword evidence="5 10" id="KW-0808">Transferase</keyword>
<feature type="transmembrane region" description="Helical" evidence="10">
    <location>
        <begin position="184"/>
        <end position="203"/>
    </location>
</feature>
<evidence type="ECO:0000256" key="8">
    <source>
        <dbReference type="ARBA" id="ARBA00022989"/>
    </source>
</evidence>
<dbReference type="PANTHER" id="PTHR12413:SF2">
    <property type="entry name" value="DOLICHYL PYROPHOSPHATE GLC1MAN9GLCNAC2 ALPHA-1,3-GLUCOSYLTRANSFERASE-RELATED"/>
    <property type="match status" value="1"/>
</dbReference>
<sequence length="548" mass="63324">MHVPRTQMKKAARSKKKLITNDPLKDERQSTAKFSINNELWTIFILVSAVKLLLVYTYHSTDFEVHRNWLAITHNLPINEWYTNNNSQWTLDYPPFFAWFEFFLSQFGKFVDPEMLKINNLNYASHATILFQRLTVCVSDLMLLHGVREIADVFCTTYENFITFFLLSLFNVGLLMVDHIHFQYNGFMLGILLLSIAQVSKIQSVKILKGAGYFAALLNFKHIYLYVAPAFIAWLLKWYCWKKNKFFNRLIQLGIIVMMTLLISFGPFATQLPQVFTRLFPFKRGLVHAYWAANIWALYVGADKILSLIWKRFGWLSIIKTATLTGGLVQEDVLAVLPTPTPLFTFIATIVVIIPIIFILLTCTERDFHQRDFIRCLILCALGSFIFGWHVHEKAILTAIIPLSILAVIDADDARIFLILSSTGHAAILPLLFPEDLILIKIIMLSLYTIIASLCLQRLFNQSLLTSYEWIYISFLPFLTIYEAIVHKIIFHERLPFLPLALTSIICAIGIIYSWILYCYIFYSHCSNKMKLTCKTDKLIKLCIPDSN</sequence>
<evidence type="ECO:0000313" key="12">
    <source>
        <dbReference type="Proteomes" id="UP001168990"/>
    </source>
</evidence>
<feature type="transmembrane region" description="Helical" evidence="10">
    <location>
        <begin position="416"/>
        <end position="433"/>
    </location>
</feature>
<dbReference type="EMBL" id="JAQQBS010000002">
    <property type="protein sequence ID" value="KAK0172584.1"/>
    <property type="molecule type" value="Genomic_DNA"/>
</dbReference>
<evidence type="ECO:0000256" key="10">
    <source>
        <dbReference type="RuleBase" id="RU363110"/>
    </source>
</evidence>
<keyword evidence="4 10" id="KW-0328">Glycosyltransferase</keyword>
<keyword evidence="7 10" id="KW-0256">Endoplasmic reticulum</keyword>